<evidence type="ECO:0000313" key="2">
    <source>
        <dbReference type="EMBL" id="VYT67659.1"/>
    </source>
</evidence>
<gene>
    <name evidence="2" type="ORF">IBLFYP30_00889</name>
</gene>
<dbReference type="RefSeq" id="WP_024036941.1">
    <property type="nucleotide sequence ID" value="NZ_CACRUE010000006.1"/>
</dbReference>
<accession>A0A6N2YL86</accession>
<organism evidence="2">
    <name type="scientific">Intestinibacter bartlettii</name>
    <dbReference type="NCBI Taxonomy" id="261299"/>
    <lineage>
        <taxon>Bacteria</taxon>
        <taxon>Bacillati</taxon>
        <taxon>Bacillota</taxon>
        <taxon>Clostridia</taxon>
        <taxon>Peptostreptococcales</taxon>
        <taxon>Peptostreptococcaceae</taxon>
        <taxon>Intestinibacter</taxon>
    </lineage>
</organism>
<evidence type="ECO:0000259" key="1">
    <source>
        <dbReference type="Pfam" id="PF13020"/>
    </source>
</evidence>
<dbReference type="InterPro" id="IPR024975">
    <property type="entry name" value="NOV_C"/>
</dbReference>
<reference evidence="2" key="1">
    <citation type="submission" date="2019-11" db="EMBL/GenBank/DDBJ databases">
        <authorList>
            <person name="Feng L."/>
        </authorList>
    </citation>
    <scope>NUCLEOTIDE SEQUENCE</scope>
    <source>
        <strain evidence="2">IbartlettiiLFYP30</strain>
    </source>
</reference>
<protein>
    <recommendedName>
        <fullName evidence="1">Protein NO VEIN C-terminal domain-containing protein</fullName>
    </recommendedName>
</protein>
<name>A0A6N2YL86_9FIRM</name>
<dbReference type="EMBL" id="CACRUE010000006">
    <property type="protein sequence ID" value="VYT67659.1"/>
    <property type="molecule type" value="Genomic_DNA"/>
</dbReference>
<proteinExistence type="predicted"/>
<dbReference type="Pfam" id="PF13020">
    <property type="entry name" value="NOV_C"/>
    <property type="match status" value="1"/>
</dbReference>
<dbReference type="AlphaFoldDB" id="A0A6N2YL86"/>
<sequence length="272" mass="32116">MEDNNKLGLIVAFYLSKFDREALKNLEYSNFSEAFKEIGRKLNIKPNTIKNMREQFDPYYDNPRVGWYQRELTRSRIDVLEKFDSLSKYEITEIVRNILDENESEYLKLYTDLISDDNEVRTSERKYTTRGVTGKKGEHIFKQFFNQTLKQQYTKDVELIDTRDLGCGYDFEVNNNGNIEAVYEVKSCIDNNCREILLTNKEWHTAEHLKERYNIVIVSDILNIPKVTIHNNPSQKFNPKLCMQKSISVTWKINNMDLSRENMDLGIDSKCI</sequence>
<feature type="domain" description="Protein NO VEIN C-terminal" evidence="1">
    <location>
        <begin position="137"/>
        <end position="228"/>
    </location>
</feature>